<sequence length="262" mass="29929">METPEERELAAKRARLAELQAQLAQRELDLQTLRAQLHAFESRYLQLVASRIAELDRLRAQLAEARARADPDNAFLREEARRAWEQAQASARAARREPEEAALPRRFPPSEELKRLYREVARRLHPDLATNEAQRARRTRLMAEANYAFEVGDVARLQALLEEWELSPEAVEGEGIGAELVRVIRQIAQIERRLAAIERDMAELEATPLCRLFREAEAAEREGHDLLVELAAEMDAEIAATRQALAREFGGLGYEQPTWEFS</sequence>
<dbReference type="AlphaFoldDB" id="A0A7C2B5M9"/>
<dbReference type="EMBL" id="DSJL01000011">
    <property type="protein sequence ID" value="HEF66064.1"/>
    <property type="molecule type" value="Genomic_DNA"/>
</dbReference>
<name>A0A7C2B5M9_THERO</name>
<reference evidence="2" key="1">
    <citation type="journal article" date="2020" name="mSystems">
        <title>Genome- and Community-Level Interaction Insights into Carbon Utilization and Element Cycling Functions of Hydrothermarchaeota in Hydrothermal Sediment.</title>
        <authorList>
            <person name="Zhou Z."/>
            <person name="Liu Y."/>
            <person name="Xu W."/>
            <person name="Pan J."/>
            <person name="Luo Z.H."/>
            <person name="Li M."/>
        </authorList>
    </citation>
    <scope>NUCLEOTIDE SEQUENCE [LARGE SCALE GENOMIC DNA]</scope>
    <source>
        <strain evidence="2">SpSt-222</strain>
    </source>
</reference>
<dbReference type="CDD" id="cd06257">
    <property type="entry name" value="DnaJ"/>
    <property type="match status" value="1"/>
</dbReference>
<evidence type="ECO:0000313" key="2">
    <source>
        <dbReference type="EMBL" id="HEF66064.1"/>
    </source>
</evidence>
<comment type="caution">
    <text evidence="2">The sequence shown here is derived from an EMBL/GenBank/DDBJ whole genome shotgun (WGS) entry which is preliminary data.</text>
</comment>
<keyword evidence="1" id="KW-0175">Coiled coil</keyword>
<feature type="coiled-coil region" evidence="1">
    <location>
        <begin position="180"/>
        <end position="207"/>
    </location>
</feature>
<dbReference type="InterPro" id="IPR036869">
    <property type="entry name" value="J_dom_sf"/>
</dbReference>
<dbReference type="Gene3D" id="1.20.5.490">
    <property type="entry name" value="Single helix bin"/>
    <property type="match status" value="1"/>
</dbReference>
<feature type="coiled-coil region" evidence="1">
    <location>
        <begin position="9"/>
        <end position="97"/>
    </location>
</feature>
<evidence type="ECO:0000256" key="1">
    <source>
        <dbReference type="SAM" id="Coils"/>
    </source>
</evidence>
<dbReference type="InterPro" id="IPR001623">
    <property type="entry name" value="DnaJ_domain"/>
</dbReference>
<dbReference type="SUPFAM" id="SSF46565">
    <property type="entry name" value="Chaperone J-domain"/>
    <property type="match status" value="1"/>
</dbReference>
<organism evidence="2">
    <name type="scientific">Thermomicrobium roseum</name>
    <dbReference type="NCBI Taxonomy" id="500"/>
    <lineage>
        <taxon>Bacteria</taxon>
        <taxon>Pseudomonadati</taxon>
        <taxon>Thermomicrobiota</taxon>
        <taxon>Thermomicrobia</taxon>
        <taxon>Thermomicrobiales</taxon>
        <taxon>Thermomicrobiaceae</taxon>
        <taxon>Thermomicrobium</taxon>
    </lineage>
</organism>
<protein>
    <submittedName>
        <fullName evidence="2">Molecular chaperone DnaJ</fullName>
    </submittedName>
</protein>
<proteinExistence type="predicted"/>
<accession>A0A7C2B5M9</accession>
<gene>
    <name evidence="2" type="ORF">ENP47_10785</name>
</gene>